<feature type="domain" description="4Fe4S-binding SPASM" evidence="8">
    <location>
        <begin position="253"/>
        <end position="318"/>
    </location>
</feature>
<dbReference type="InterPro" id="IPR023885">
    <property type="entry name" value="4Fe4S-binding_SPASM_dom"/>
</dbReference>
<dbReference type="Proteomes" id="UP000029925">
    <property type="component" value="Unassembled WGS sequence"/>
</dbReference>
<dbReference type="PATRIC" id="fig|76936.10.peg.1075"/>
<dbReference type="SFLD" id="SFLDG01067">
    <property type="entry name" value="SPASM/twitch_domain_containing"/>
    <property type="match status" value="1"/>
</dbReference>
<keyword evidence="6" id="KW-0411">Iron-sulfur</keyword>
<keyword evidence="5" id="KW-0408">Iron</keyword>
<dbReference type="EMBL" id="LN907858">
    <property type="protein sequence ID" value="CUU39985.1"/>
    <property type="molecule type" value="Genomic_DNA"/>
</dbReference>
<evidence type="ECO:0000256" key="3">
    <source>
        <dbReference type="ARBA" id="ARBA00022691"/>
    </source>
</evidence>
<dbReference type="Proteomes" id="UP000064525">
    <property type="component" value="Chromosome I"/>
</dbReference>
<dbReference type="GO" id="GO:0046872">
    <property type="term" value="F:metal ion binding"/>
    <property type="evidence" value="ECO:0007669"/>
    <property type="project" value="UniProtKB-KW"/>
</dbReference>
<reference evidence="10 11" key="1">
    <citation type="journal article" date="2014" name="Genome Announc.">
        <title>Draft genome sequences of eight enterohepatic helicobacter species isolated from both laboratory and wild rodents.</title>
        <authorList>
            <person name="Sheh A."/>
            <person name="Shen Z."/>
            <person name="Fox J.G."/>
        </authorList>
    </citation>
    <scope>NUCLEOTIDE SEQUENCE [LARGE SCALE GENOMIC DNA]</scope>
    <source>
        <strain evidence="10 11">MIT 98-6810</strain>
    </source>
</reference>
<feature type="domain" description="Radical SAM core" evidence="7">
    <location>
        <begin position="9"/>
        <end position="113"/>
    </location>
</feature>
<dbReference type="CDD" id="cd01335">
    <property type="entry name" value="Radical_SAM"/>
    <property type="match status" value="1"/>
</dbReference>
<dbReference type="InterPro" id="IPR007197">
    <property type="entry name" value="rSAM"/>
</dbReference>
<dbReference type="Pfam" id="PF13186">
    <property type="entry name" value="SPASM"/>
    <property type="match status" value="1"/>
</dbReference>
<gene>
    <name evidence="9" type="ORF">BN2458_PEG1100</name>
    <name evidence="10" type="ORF">LS75_008475</name>
</gene>
<reference evidence="12" key="2">
    <citation type="submission" date="2015-11" db="EMBL/GenBank/DDBJ databases">
        <authorList>
            <person name="Anvar S.Y."/>
        </authorList>
    </citation>
    <scope>NUCLEOTIDE SEQUENCE [LARGE SCALE GENOMIC DNA]</scope>
</reference>
<evidence type="ECO:0000313" key="11">
    <source>
        <dbReference type="Proteomes" id="UP000029925"/>
    </source>
</evidence>
<keyword evidence="11" id="KW-1185">Reference proteome</keyword>
<dbReference type="SUPFAM" id="SSF102114">
    <property type="entry name" value="Radical SAM enzymes"/>
    <property type="match status" value="1"/>
</dbReference>
<dbReference type="RefSeq" id="WP_034327261.1">
    <property type="nucleotide sequence ID" value="NZ_CAJTQN010000007.1"/>
</dbReference>
<dbReference type="OrthoDB" id="9805809at2"/>
<sequence length="324" mass="37142">MAQFEKFYIEISDYCGLNCTFCPSHSRKSVRGAMQKEVFESICRQIEGKTKRACFHILGDPLSVKNFEDYTQIAHSYHLKIDLVTTGLFLKERHFELLLQEPFVQVSFSLSAFLANPLLLHTSHLYRILSFCEACIHANSPIFINLRLHQNDILQKSRDFNMILESIRSFFGLSAYVLEQFLAGRDIRIKLAPKIFLNATRSFSWEQEDIKKVDTMRGGLDSHNQVEIESKDCKIFKDSKTQREEKNPRKPLCYGAIKQCGVLSNGELVPCCIDYKGKASFGNVKEQSIKNILESPSFKGFRHLLKEGIAPCDLCKNCGYKDIL</sequence>
<dbReference type="SFLD" id="SFLDS00029">
    <property type="entry name" value="Radical_SAM"/>
    <property type="match status" value="1"/>
</dbReference>
<dbReference type="Pfam" id="PF04055">
    <property type="entry name" value="Radical_SAM"/>
    <property type="match status" value="1"/>
</dbReference>
<keyword evidence="2" id="KW-0004">4Fe-4S</keyword>
<evidence type="ECO:0000313" key="12">
    <source>
        <dbReference type="Proteomes" id="UP000064525"/>
    </source>
</evidence>
<dbReference type="GO" id="GO:0003824">
    <property type="term" value="F:catalytic activity"/>
    <property type="evidence" value="ECO:0007669"/>
    <property type="project" value="InterPro"/>
</dbReference>
<protein>
    <submittedName>
        <fullName evidence="10">Radical SAM/SPASM domain-containing protein</fullName>
    </submittedName>
</protein>
<proteinExistence type="predicted"/>
<dbReference type="AlphaFoldDB" id="A0A099UDP0"/>
<dbReference type="InterPro" id="IPR058240">
    <property type="entry name" value="rSAM_sf"/>
</dbReference>
<keyword evidence="4" id="KW-0479">Metal-binding</keyword>
<evidence type="ECO:0000256" key="2">
    <source>
        <dbReference type="ARBA" id="ARBA00022485"/>
    </source>
</evidence>
<organism evidence="9 12">
    <name type="scientific">Helicobacter typhlonius</name>
    <dbReference type="NCBI Taxonomy" id="76936"/>
    <lineage>
        <taxon>Bacteria</taxon>
        <taxon>Pseudomonadati</taxon>
        <taxon>Campylobacterota</taxon>
        <taxon>Epsilonproteobacteria</taxon>
        <taxon>Campylobacterales</taxon>
        <taxon>Helicobacteraceae</taxon>
        <taxon>Helicobacter</taxon>
    </lineage>
</organism>
<dbReference type="GO" id="GO:0051539">
    <property type="term" value="F:4 iron, 4 sulfur cluster binding"/>
    <property type="evidence" value="ECO:0007669"/>
    <property type="project" value="UniProtKB-KW"/>
</dbReference>
<evidence type="ECO:0000256" key="6">
    <source>
        <dbReference type="ARBA" id="ARBA00023014"/>
    </source>
</evidence>
<dbReference type="GeneID" id="78151316"/>
<dbReference type="Gene3D" id="3.20.20.70">
    <property type="entry name" value="Aldolase class I"/>
    <property type="match status" value="1"/>
</dbReference>
<evidence type="ECO:0000256" key="4">
    <source>
        <dbReference type="ARBA" id="ARBA00022723"/>
    </source>
</evidence>
<evidence type="ECO:0000256" key="5">
    <source>
        <dbReference type="ARBA" id="ARBA00023004"/>
    </source>
</evidence>
<evidence type="ECO:0000259" key="8">
    <source>
        <dbReference type="Pfam" id="PF13186"/>
    </source>
</evidence>
<evidence type="ECO:0000259" key="7">
    <source>
        <dbReference type="Pfam" id="PF04055"/>
    </source>
</evidence>
<evidence type="ECO:0000313" key="10">
    <source>
        <dbReference type="EMBL" id="TLD77998.1"/>
    </source>
</evidence>
<dbReference type="STRING" id="76936.BN2458_PEG1100"/>
<name>A0A099UDP0_9HELI</name>
<dbReference type="InterPro" id="IPR013785">
    <property type="entry name" value="Aldolase_TIM"/>
</dbReference>
<dbReference type="PANTHER" id="PTHR43787">
    <property type="entry name" value="FEMO COFACTOR BIOSYNTHESIS PROTEIN NIFB-RELATED"/>
    <property type="match status" value="1"/>
</dbReference>
<evidence type="ECO:0000256" key="1">
    <source>
        <dbReference type="ARBA" id="ARBA00001966"/>
    </source>
</evidence>
<comment type="cofactor">
    <cofactor evidence="1">
        <name>[4Fe-4S] cluster</name>
        <dbReference type="ChEBI" id="CHEBI:49883"/>
    </cofactor>
</comment>
<dbReference type="PANTHER" id="PTHR43787:SF10">
    <property type="entry name" value="COFACTOR MODIFYING PROTEIN"/>
    <property type="match status" value="1"/>
</dbReference>
<reference evidence="9" key="3">
    <citation type="submission" date="2015-11" db="EMBL/GenBank/DDBJ databases">
        <authorList>
            <person name="Zhang Y."/>
            <person name="Guo Z."/>
        </authorList>
    </citation>
    <scope>NUCLEOTIDE SEQUENCE</scope>
    <source>
        <strain evidence="9">1</strain>
    </source>
</reference>
<dbReference type="EMBL" id="JRPF02000012">
    <property type="protein sequence ID" value="TLD77998.1"/>
    <property type="molecule type" value="Genomic_DNA"/>
</dbReference>
<accession>A0A099UDP0</accession>
<dbReference type="KEGG" id="hty:BN2458_PEG1100"/>
<evidence type="ECO:0000313" key="9">
    <source>
        <dbReference type="EMBL" id="CUU39985.1"/>
    </source>
</evidence>
<keyword evidence="3" id="KW-0949">S-adenosyl-L-methionine</keyword>